<evidence type="ECO:0000313" key="1">
    <source>
        <dbReference type="EMBL" id="KNE67946.1"/>
    </source>
</evidence>
<proteinExistence type="predicted"/>
<protein>
    <submittedName>
        <fullName evidence="1">Uncharacterized protein</fullName>
    </submittedName>
</protein>
<organism evidence="1 2">
    <name type="scientific">Allomyces macrogynus (strain ATCC 38327)</name>
    <name type="common">Allomyces javanicus var. macrogynus</name>
    <dbReference type="NCBI Taxonomy" id="578462"/>
    <lineage>
        <taxon>Eukaryota</taxon>
        <taxon>Fungi</taxon>
        <taxon>Fungi incertae sedis</taxon>
        <taxon>Blastocladiomycota</taxon>
        <taxon>Blastocladiomycetes</taxon>
        <taxon>Blastocladiales</taxon>
        <taxon>Blastocladiaceae</taxon>
        <taxon>Allomyces</taxon>
    </lineage>
</organism>
<dbReference type="AlphaFoldDB" id="A0A0L0SZM3"/>
<dbReference type="Proteomes" id="UP000054350">
    <property type="component" value="Unassembled WGS sequence"/>
</dbReference>
<keyword evidence="2" id="KW-1185">Reference proteome</keyword>
<accession>A0A0L0SZM3</accession>
<reference evidence="2" key="2">
    <citation type="submission" date="2009-11" db="EMBL/GenBank/DDBJ databases">
        <title>The Genome Sequence of Allomyces macrogynus strain ATCC 38327.</title>
        <authorList>
            <consortium name="The Broad Institute Genome Sequencing Platform"/>
            <person name="Russ C."/>
            <person name="Cuomo C."/>
            <person name="Shea T."/>
            <person name="Young S.K."/>
            <person name="Zeng Q."/>
            <person name="Koehrsen M."/>
            <person name="Haas B."/>
            <person name="Borodovsky M."/>
            <person name="Guigo R."/>
            <person name="Alvarado L."/>
            <person name="Berlin A."/>
            <person name="Borenstein D."/>
            <person name="Chen Z."/>
            <person name="Engels R."/>
            <person name="Freedman E."/>
            <person name="Gellesch M."/>
            <person name="Goldberg J."/>
            <person name="Griggs A."/>
            <person name="Gujja S."/>
            <person name="Heiman D."/>
            <person name="Hepburn T."/>
            <person name="Howarth C."/>
            <person name="Jen D."/>
            <person name="Larson L."/>
            <person name="Lewis B."/>
            <person name="Mehta T."/>
            <person name="Park D."/>
            <person name="Pearson M."/>
            <person name="Roberts A."/>
            <person name="Saif S."/>
            <person name="Shenoy N."/>
            <person name="Sisk P."/>
            <person name="Stolte C."/>
            <person name="Sykes S."/>
            <person name="Walk T."/>
            <person name="White J."/>
            <person name="Yandava C."/>
            <person name="Burger G."/>
            <person name="Gray M.W."/>
            <person name="Holland P.W.H."/>
            <person name="King N."/>
            <person name="Lang F.B.F."/>
            <person name="Roger A.J."/>
            <person name="Ruiz-Trillo I."/>
            <person name="Lander E."/>
            <person name="Nusbaum C."/>
        </authorList>
    </citation>
    <scope>NUCLEOTIDE SEQUENCE [LARGE SCALE GENOMIC DNA]</scope>
    <source>
        <strain evidence="2">ATCC 38327</strain>
    </source>
</reference>
<gene>
    <name evidence="1" type="ORF">AMAG_19813</name>
</gene>
<dbReference type="EMBL" id="GG745355">
    <property type="protein sequence ID" value="KNE67946.1"/>
    <property type="molecule type" value="Genomic_DNA"/>
</dbReference>
<evidence type="ECO:0000313" key="2">
    <source>
        <dbReference type="Proteomes" id="UP000054350"/>
    </source>
</evidence>
<dbReference type="VEuPathDB" id="FungiDB:AMAG_19813"/>
<reference evidence="1 2" key="1">
    <citation type="submission" date="2009-11" db="EMBL/GenBank/DDBJ databases">
        <title>Annotation of Allomyces macrogynus ATCC 38327.</title>
        <authorList>
            <consortium name="The Broad Institute Genome Sequencing Platform"/>
            <person name="Russ C."/>
            <person name="Cuomo C."/>
            <person name="Burger G."/>
            <person name="Gray M.W."/>
            <person name="Holland P.W.H."/>
            <person name="King N."/>
            <person name="Lang F.B.F."/>
            <person name="Roger A.J."/>
            <person name="Ruiz-Trillo I."/>
            <person name="Young S.K."/>
            <person name="Zeng Q."/>
            <person name="Gargeya S."/>
            <person name="Fitzgerald M."/>
            <person name="Haas B."/>
            <person name="Abouelleil A."/>
            <person name="Alvarado L."/>
            <person name="Arachchi H.M."/>
            <person name="Berlin A."/>
            <person name="Chapman S.B."/>
            <person name="Gearin G."/>
            <person name="Goldberg J."/>
            <person name="Griggs A."/>
            <person name="Gujja S."/>
            <person name="Hansen M."/>
            <person name="Heiman D."/>
            <person name="Howarth C."/>
            <person name="Larimer J."/>
            <person name="Lui A."/>
            <person name="MacDonald P.J.P."/>
            <person name="McCowen C."/>
            <person name="Montmayeur A."/>
            <person name="Murphy C."/>
            <person name="Neiman D."/>
            <person name="Pearson M."/>
            <person name="Priest M."/>
            <person name="Roberts A."/>
            <person name="Saif S."/>
            <person name="Shea T."/>
            <person name="Sisk P."/>
            <person name="Stolte C."/>
            <person name="Sykes S."/>
            <person name="Wortman J."/>
            <person name="Nusbaum C."/>
            <person name="Birren B."/>
        </authorList>
    </citation>
    <scope>NUCLEOTIDE SEQUENCE [LARGE SCALE GENOMIC DNA]</scope>
    <source>
        <strain evidence="1 2">ATCC 38327</strain>
    </source>
</reference>
<sequence>MTAARFLSSGAPSWEAQLRALRVPTVVMLPPSLLPRQPWCCCSSAVSRPQLCIQYPSSVRFELPPALSTSRVASNSFASFLWTLAPRRTVVVFILGVFSNV</sequence>
<name>A0A0L0SZM3_ALLM3</name>